<sequence length="148" mass="16595">MASLASRMLHTRWLVRAPIPLFRAGLGFVFGGRLLLVEHLGRKSGVHRFVVLECVERPAKHRVVVASGFGERSQWYANLRADQHCWVSIGFARRRPAIARTLPPEVAEGVIERYRVAHPKAYDELAGVIEESIGSTLEAIPYVELILT</sequence>
<dbReference type="Gene3D" id="2.30.110.10">
    <property type="entry name" value="Electron Transport, Fmn-binding Protein, Chain A"/>
    <property type="match status" value="1"/>
</dbReference>
<organism evidence="1 2">
    <name type="scientific">Gordonia alkaliphila</name>
    <dbReference type="NCBI Taxonomy" id="1053547"/>
    <lineage>
        <taxon>Bacteria</taxon>
        <taxon>Bacillati</taxon>
        <taxon>Actinomycetota</taxon>
        <taxon>Actinomycetes</taxon>
        <taxon>Mycobacteriales</taxon>
        <taxon>Gordoniaceae</taxon>
        <taxon>Gordonia</taxon>
    </lineage>
</organism>
<evidence type="ECO:0008006" key="3">
    <source>
        <dbReference type="Google" id="ProtNLM"/>
    </source>
</evidence>
<proteinExistence type="predicted"/>
<name>A0ABP8ZF12_9ACTN</name>
<dbReference type="InterPro" id="IPR004378">
    <property type="entry name" value="F420H2_quin_Rdtase"/>
</dbReference>
<gene>
    <name evidence="1" type="ORF">GCM10023217_27860</name>
</gene>
<protein>
    <recommendedName>
        <fullName evidence="3">Nitroreductase family deazaflavin-dependent oxidoreductase</fullName>
    </recommendedName>
</protein>
<comment type="caution">
    <text evidence="1">The sequence shown here is derived from an EMBL/GenBank/DDBJ whole genome shotgun (WGS) entry which is preliminary data.</text>
</comment>
<accession>A0ABP8ZF12</accession>
<dbReference type="EMBL" id="BAABIE010000013">
    <property type="protein sequence ID" value="GAA4754611.1"/>
    <property type="molecule type" value="Genomic_DNA"/>
</dbReference>
<dbReference type="Pfam" id="PF04075">
    <property type="entry name" value="F420H2_quin_red"/>
    <property type="match status" value="1"/>
</dbReference>
<dbReference type="NCBIfam" id="TIGR00026">
    <property type="entry name" value="hi_GC_TIGR00026"/>
    <property type="match status" value="1"/>
</dbReference>
<dbReference type="InterPro" id="IPR012349">
    <property type="entry name" value="Split_barrel_FMN-bd"/>
</dbReference>
<evidence type="ECO:0000313" key="2">
    <source>
        <dbReference type="Proteomes" id="UP001500822"/>
    </source>
</evidence>
<evidence type="ECO:0000313" key="1">
    <source>
        <dbReference type="EMBL" id="GAA4754611.1"/>
    </source>
</evidence>
<dbReference type="RefSeq" id="WP_345313958.1">
    <property type="nucleotide sequence ID" value="NZ_BAABIE010000013.1"/>
</dbReference>
<keyword evidence="2" id="KW-1185">Reference proteome</keyword>
<reference evidence="2" key="1">
    <citation type="journal article" date="2019" name="Int. J. Syst. Evol. Microbiol.">
        <title>The Global Catalogue of Microorganisms (GCM) 10K type strain sequencing project: providing services to taxonomists for standard genome sequencing and annotation.</title>
        <authorList>
            <consortium name="The Broad Institute Genomics Platform"/>
            <consortium name="The Broad Institute Genome Sequencing Center for Infectious Disease"/>
            <person name="Wu L."/>
            <person name="Ma J."/>
        </authorList>
    </citation>
    <scope>NUCLEOTIDE SEQUENCE [LARGE SCALE GENOMIC DNA]</scope>
    <source>
        <strain evidence="2">JCM 18077</strain>
    </source>
</reference>
<dbReference type="Proteomes" id="UP001500822">
    <property type="component" value="Unassembled WGS sequence"/>
</dbReference>